<evidence type="ECO:0000313" key="2">
    <source>
        <dbReference type="Proteomes" id="UP000236291"/>
    </source>
</evidence>
<dbReference type="EMBL" id="ASHM01017937">
    <property type="protein sequence ID" value="PNX99599.1"/>
    <property type="molecule type" value="Genomic_DNA"/>
</dbReference>
<name>A0A2K3N9C5_TRIPR</name>
<reference evidence="1 2" key="2">
    <citation type="journal article" date="2017" name="Front. Plant Sci.">
        <title>Gene Classification and Mining of Molecular Markers Useful in Red Clover (Trifolium pratense) Breeding.</title>
        <authorList>
            <person name="Istvanek J."/>
            <person name="Dluhosova J."/>
            <person name="Dluhos P."/>
            <person name="Patkova L."/>
            <person name="Nedelnik J."/>
            <person name="Repkova J."/>
        </authorList>
    </citation>
    <scope>NUCLEOTIDE SEQUENCE [LARGE SCALE GENOMIC DNA]</scope>
    <source>
        <strain evidence="2">cv. Tatra</strain>
        <tissue evidence="1">Young leaves</tissue>
    </source>
</reference>
<dbReference type="Proteomes" id="UP000236291">
    <property type="component" value="Unassembled WGS sequence"/>
</dbReference>
<organism evidence="1 2">
    <name type="scientific">Trifolium pratense</name>
    <name type="common">Red clover</name>
    <dbReference type="NCBI Taxonomy" id="57577"/>
    <lineage>
        <taxon>Eukaryota</taxon>
        <taxon>Viridiplantae</taxon>
        <taxon>Streptophyta</taxon>
        <taxon>Embryophyta</taxon>
        <taxon>Tracheophyta</taxon>
        <taxon>Spermatophyta</taxon>
        <taxon>Magnoliopsida</taxon>
        <taxon>eudicotyledons</taxon>
        <taxon>Gunneridae</taxon>
        <taxon>Pentapetalae</taxon>
        <taxon>rosids</taxon>
        <taxon>fabids</taxon>
        <taxon>Fabales</taxon>
        <taxon>Fabaceae</taxon>
        <taxon>Papilionoideae</taxon>
        <taxon>50 kb inversion clade</taxon>
        <taxon>NPAAA clade</taxon>
        <taxon>Hologalegina</taxon>
        <taxon>IRL clade</taxon>
        <taxon>Trifolieae</taxon>
        <taxon>Trifolium</taxon>
    </lineage>
</organism>
<dbReference type="AlphaFoldDB" id="A0A2K3N9C5"/>
<sequence length="64" mass="6984">MWDFLTHSICPPPFNHSSTAVHSPSPPFNFDHQSVKPSSVVLFVLCISKGSAATMIQLTPKTTD</sequence>
<protein>
    <submittedName>
        <fullName evidence="1">Uncharacterized protein</fullName>
    </submittedName>
</protein>
<proteinExistence type="predicted"/>
<evidence type="ECO:0000313" key="1">
    <source>
        <dbReference type="EMBL" id="PNX99599.1"/>
    </source>
</evidence>
<accession>A0A2K3N9C5</accession>
<gene>
    <name evidence="1" type="ORF">L195_g022866</name>
</gene>
<comment type="caution">
    <text evidence="1">The sequence shown here is derived from an EMBL/GenBank/DDBJ whole genome shotgun (WGS) entry which is preliminary data.</text>
</comment>
<reference evidence="1 2" key="1">
    <citation type="journal article" date="2014" name="Am. J. Bot.">
        <title>Genome assembly and annotation for red clover (Trifolium pratense; Fabaceae).</title>
        <authorList>
            <person name="Istvanek J."/>
            <person name="Jaros M."/>
            <person name="Krenek A."/>
            <person name="Repkova J."/>
        </authorList>
    </citation>
    <scope>NUCLEOTIDE SEQUENCE [LARGE SCALE GENOMIC DNA]</scope>
    <source>
        <strain evidence="2">cv. Tatra</strain>
        <tissue evidence="1">Young leaves</tissue>
    </source>
</reference>